<comment type="caution">
    <text evidence="3">The sequence shown here is derived from an EMBL/GenBank/DDBJ whole genome shotgun (WGS) entry which is preliminary data.</text>
</comment>
<dbReference type="PANTHER" id="PTHR40758">
    <property type="entry name" value="CONSERVED PROTEIN"/>
    <property type="match status" value="1"/>
</dbReference>
<evidence type="ECO:0000313" key="4">
    <source>
        <dbReference type="Proteomes" id="UP000589036"/>
    </source>
</evidence>
<name>A0A852TYA4_9ACTN</name>
<keyword evidence="4" id="KW-1185">Reference proteome</keyword>
<dbReference type="Pfam" id="PF07398">
    <property type="entry name" value="MDMPI_C"/>
    <property type="match status" value="1"/>
</dbReference>
<organism evidence="3 4">
    <name type="scientific">Spinactinospora alkalitolerans</name>
    <dbReference type="NCBI Taxonomy" id="687207"/>
    <lineage>
        <taxon>Bacteria</taxon>
        <taxon>Bacillati</taxon>
        <taxon>Actinomycetota</taxon>
        <taxon>Actinomycetes</taxon>
        <taxon>Streptosporangiales</taxon>
        <taxon>Nocardiopsidaceae</taxon>
        <taxon>Spinactinospora</taxon>
    </lineage>
</organism>
<feature type="domain" description="Mycothiol-dependent maleylpyruvate isomerase metal-binding" evidence="2">
    <location>
        <begin position="11"/>
        <end position="127"/>
    </location>
</feature>
<dbReference type="GO" id="GO:0005886">
    <property type="term" value="C:plasma membrane"/>
    <property type="evidence" value="ECO:0007669"/>
    <property type="project" value="TreeGrafter"/>
</dbReference>
<dbReference type="InterPro" id="IPR010872">
    <property type="entry name" value="MDMPI_C-term_domain"/>
</dbReference>
<proteinExistence type="predicted"/>
<dbReference type="InterPro" id="IPR034660">
    <property type="entry name" value="DinB/YfiT-like"/>
</dbReference>
<dbReference type="Pfam" id="PF11716">
    <property type="entry name" value="MDMPI_N"/>
    <property type="match status" value="1"/>
</dbReference>
<dbReference type="InterPro" id="IPR024344">
    <property type="entry name" value="MDMPI_metal-binding"/>
</dbReference>
<feature type="domain" description="MDMPI C-terminal" evidence="1">
    <location>
        <begin position="141"/>
        <end position="231"/>
    </location>
</feature>
<dbReference type="SUPFAM" id="SSF109854">
    <property type="entry name" value="DinB/YfiT-like putative metalloenzymes"/>
    <property type="match status" value="1"/>
</dbReference>
<dbReference type="InterPro" id="IPR017517">
    <property type="entry name" value="Maleyloyr_isom"/>
</dbReference>
<dbReference type="PANTHER" id="PTHR40758:SF1">
    <property type="entry name" value="CONSERVED PROTEIN"/>
    <property type="match status" value="1"/>
</dbReference>
<evidence type="ECO:0000313" key="3">
    <source>
        <dbReference type="EMBL" id="NYE47783.1"/>
    </source>
</evidence>
<dbReference type="AlphaFoldDB" id="A0A852TYA4"/>
<dbReference type="NCBIfam" id="TIGR03083">
    <property type="entry name" value="maleylpyruvate isomerase family mycothiol-dependent enzyme"/>
    <property type="match status" value="1"/>
</dbReference>
<reference evidence="3 4" key="1">
    <citation type="submission" date="2020-07" db="EMBL/GenBank/DDBJ databases">
        <title>Sequencing the genomes of 1000 actinobacteria strains.</title>
        <authorList>
            <person name="Klenk H.-P."/>
        </authorList>
    </citation>
    <scope>NUCLEOTIDE SEQUENCE [LARGE SCALE GENOMIC DNA]</scope>
    <source>
        <strain evidence="3 4">CXB654</strain>
    </source>
</reference>
<gene>
    <name evidence="3" type="ORF">HDA32_002903</name>
</gene>
<sequence>MNPAHYSAALRREGAKLADSAASDLSLPVPSCPEWNVADLVWHTGEVHCFWRSIASGEIDGPDGYVEPQRPHDSALVEWFGAGVEETASVLERLDPATPMWTWAAQQDAAFIQRRMAQETAVHCWDALAAAGRPEPVERSLAADGIEEFLEFMLTAGPPSQDERDGAVRLAATDHTGRWSARCDDGAWRAAPPSGTGDAAVEATASDLLLLLWRRIDADAVRVQGDRAVLHRFLAAADLD</sequence>
<dbReference type="EMBL" id="JACCCC010000001">
    <property type="protein sequence ID" value="NYE47783.1"/>
    <property type="molecule type" value="Genomic_DNA"/>
</dbReference>
<dbReference type="Proteomes" id="UP000589036">
    <property type="component" value="Unassembled WGS sequence"/>
</dbReference>
<dbReference type="GO" id="GO:0046872">
    <property type="term" value="F:metal ion binding"/>
    <property type="evidence" value="ECO:0007669"/>
    <property type="project" value="InterPro"/>
</dbReference>
<protein>
    <submittedName>
        <fullName evidence="3">Uncharacterized protein (TIGR03083 family)</fullName>
    </submittedName>
</protein>
<evidence type="ECO:0000259" key="2">
    <source>
        <dbReference type="Pfam" id="PF11716"/>
    </source>
</evidence>
<accession>A0A852TYA4</accession>
<dbReference type="RefSeq" id="WP_179643674.1">
    <property type="nucleotide sequence ID" value="NZ_BAAAYY010000003.1"/>
</dbReference>
<evidence type="ECO:0000259" key="1">
    <source>
        <dbReference type="Pfam" id="PF07398"/>
    </source>
</evidence>